<organism evidence="1 2">
    <name type="scientific">Rhizobium gallicum</name>
    <dbReference type="NCBI Taxonomy" id="56730"/>
    <lineage>
        <taxon>Bacteria</taxon>
        <taxon>Pseudomonadati</taxon>
        <taxon>Pseudomonadota</taxon>
        <taxon>Alphaproteobacteria</taxon>
        <taxon>Hyphomicrobiales</taxon>
        <taxon>Rhizobiaceae</taxon>
        <taxon>Rhizobium/Agrobacterium group</taxon>
        <taxon>Rhizobium</taxon>
    </lineage>
</organism>
<protein>
    <submittedName>
        <fullName evidence="1">Addiction module antidote protein</fullName>
    </submittedName>
</protein>
<evidence type="ECO:0000313" key="2">
    <source>
        <dbReference type="Proteomes" id="UP000184749"/>
    </source>
</evidence>
<dbReference type="RefSeq" id="WP_335727786.1">
    <property type="nucleotide sequence ID" value="NZ_CP017105.1"/>
</dbReference>
<dbReference type="EMBL" id="CP017105">
    <property type="protein sequence ID" value="APO71560.1"/>
    <property type="molecule type" value="Genomic_DNA"/>
</dbReference>
<dbReference type="NCBIfam" id="TIGR02684">
    <property type="entry name" value="dnstrm_HI1420"/>
    <property type="match status" value="1"/>
</dbReference>
<proteinExistence type="predicted"/>
<keyword evidence="1" id="KW-0614">Plasmid</keyword>
<dbReference type="Proteomes" id="UP000184749">
    <property type="component" value="Plasmid pRgalIE4872d"/>
</dbReference>
<dbReference type="AlphaFoldDB" id="A0A1L5NUI8"/>
<dbReference type="PANTHER" id="PTHR40275:SF1">
    <property type="entry name" value="SSL7038 PROTEIN"/>
    <property type="match status" value="1"/>
</dbReference>
<dbReference type="InterPro" id="IPR014057">
    <property type="entry name" value="HI1420"/>
</dbReference>
<name>A0A1L5NUI8_9HYPH</name>
<dbReference type="Pfam" id="PF21716">
    <property type="entry name" value="dnstrm_HI1420"/>
    <property type="match status" value="1"/>
</dbReference>
<reference evidence="1 2" key="1">
    <citation type="submission" date="2016-09" db="EMBL/GenBank/DDBJ databases">
        <title>The complete genome sequences of Rhizobium gallicum, symbiovars gallicum and phaseoli, symbionts associated to common bean (Phaseolus vulgaris).</title>
        <authorList>
            <person name="Bustos P."/>
            <person name="Santamaria R.I."/>
            <person name="Perez-Carrascal O.M."/>
            <person name="Juarez S."/>
            <person name="Lozano L."/>
            <person name="Martinez-Flores I."/>
            <person name="Martinez-Romero E."/>
            <person name="Cevallos M."/>
            <person name="Romero D."/>
            <person name="Davila G."/>
            <person name="Gonzalez V."/>
        </authorList>
    </citation>
    <scope>NUCLEOTIDE SEQUENCE [LARGE SCALE GENOMIC DNA]</scope>
    <source>
        <strain evidence="1 2">IE4872</strain>
        <plasmid evidence="2">prgalie4872d</plasmid>
    </source>
</reference>
<dbReference type="PANTHER" id="PTHR40275">
    <property type="entry name" value="SSL7038 PROTEIN"/>
    <property type="match status" value="1"/>
</dbReference>
<geneLocation type="plasmid" evidence="2">
    <name>prgalie4872d</name>
</geneLocation>
<evidence type="ECO:0000313" key="1">
    <source>
        <dbReference type="EMBL" id="APO71560.1"/>
    </source>
</evidence>
<sequence>MALETTRFDIQNYIKSHEDQTGYLDAVLEDGDPALIAAAIGDIARARGASQFAKDSGLSRETIYKVFRPGGKSDARYDRQSGESAWPAAVAGTGIQLHQRPDLTGWMIRRPMCVAKFASQC</sequence>
<accession>A0A1L5NUI8</accession>
<gene>
    <name evidence="1" type="ORF">IE4872_PD01033</name>
</gene>